<evidence type="ECO:0000313" key="1">
    <source>
        <dbReference type="EMBL" id="GGA82876.1"/>
    </source>
</evidence>
<dbReference type="Proteomes" id="UP000636264">
    <property type="component" value="Unassembled WGS sequence"/>
</dbReference>
<name>A0A916S4C6_9HYPH</name>
<comment type="caution">
    <text evidence="1">The sequence shown here is derived from an EMBL/GenBank/DDBJ whole genome shotgun (WGS) entry which is preliminary data.</text>
</comment>
<reference evidence="1" key="2">
    <citation type="submission" date="2020-09" db="EMBL/GenBank/DDBJ databases">
        <authorList>
            <person name="Sun Q."/>
            <person name="Zhou Y."/>
        </authorList>
    </citation>
    <scope>NUCLEOTIDE SEQUENCE</scope>
    <source>
        <strain evidence="1">CGMCC 1.15320</strain>
    </source>
</reference>
<dbReference type="EMBL" id="BMIF01000033">
    <property type="protein sequence ID" value="GGA82876.1"/>
    <property type="molecule type" value="Genomic_DNA"/>
</dbReference>
<sequence length="96" mass="10628">MFLAVSRPEPILEKNARSLAYQSRIQLWVPQQHNFATEKASPPKKRFSFHPLTGGRLHNFGSAATHPGIIGRGQSCLQPEFDITQLLGMEDASAQA</sequence>
<reference evidence="1" key="1">
    <citation type="journal article" date="2014" name="Int. J. Syst. Evol. Microbiol.">
        <title>Complete genome sequence of Corynebacterium casei LMG S-19264T (=DSM 44701T), isolated from a smear-ripened cheese.</title>
        <authorList>
            <consortium name="US DOE Joint Genome Institute (JGI-PGF)"/>
            <person name="Walter F."/>
            <person name="Albersmeier A."/>
            <person name="Kalinowski J."/>
            <person name="Ruckert C."/>
        </authorList>
    </citation>
    <scope>NUCLEOTIDE SEQUENCE</scope>
    <source>
        <strain evidence="1">CGMCC 1.15320</strain>
    </source>
</reference>
<evidence type="ECO:0000313" key="2">
    <source>
        <dbReference type="Proteomes" id="UP000636264"/>
    </source>
</evidence>
<protein>
    <submittedName>
        <fullName evidence="1">Uncharacterized protein</fullName>
    </submittedName>
</protein>
<keyword evidence="2" id="KW-1185">Reference proteome</keyword>
<gene>
    <name evidence="1" type="ORF">GCM10011385_41340</name>
</gene>
<dbReference type="AlphaFoldDB" id="A0A916S4C6"/>
<accession>A0A916S4C6</accession>
<proteinExistence type="predicted"/>
<organism evidence="1 2">
    <name type="scientific">Nitratireductor aestuarii</name>
    <dbReference type="NCBI Taxonomy" id="1735103"/>
    <lineage>
        <taxon>Bacteria</taxon>
        <taxon>Pseudomonadati</taxon>
        <taxon>Pseudomonadota</taxon>
        <taxon>Alphaproteobacteria</taxon>
        <taxon>Hyphomicrobiales</taxon>
        <taxon>Phyllobacteriaceae</taxon>
        <taxon>Nitratireductor</taxon>
    </lineage>
</organism>